<dbReference type="InterPro" id="IPR001932">
    <property type="entry name" value="PPM-type_phosphatase-like_dom"/>
</dbReference>
<dbReference type="PANTHER" id="PTHR43156">
    <property type="entry name" value="STAGE II SPORULATION PROTEIN E-RELATED"/>
    <property type="match status" value="1"/>
</dbReference>
<protein>
    <submittedName>
        <fullName evidence="2">Serine/threonine-protein phosphatase</fullName>
    </submittedName>
</protein>
<dbReference type="PANTHER" id="PTHR43156:SF2">
    <property type="entry name" value="STAGE II SPORULATION PROTEIN E"/>
    <property type="match status" value="1"/>
</dbReference>
<dbReference type="InterPro" id="IPR029016">
    <property type="entry name" value="GAF-like_dom_sf"/>
</dbReference>
<evidence type="ECO:0000256" key="1">
    <source>
        <dbReference type="ARBA" id="ARBA00022801"/>
    </source>
</evidence>
<dbReference type="InterPro" id="IPR036457">
    <property type="entry name" value="PPM-type-like_dom_sf"/>
</dbReference>
<dbReference type="Proteomes" id="UP000298111">
    <property type="component" value="Unassembled WGS sequence"/>
</dbReference>
<dbReference type="AlphaFoldDB" id="A0A6C1CCD9"/>
<sequence>MLGALISASHFSTLEQLPERLNEEAARVGLTDITVYLVDLQQDLFTPLVPHPPPAGGTGLRHGEFRVEGTVAGRAFQHGEVLPAGPGDHDHWWVPLVDGTDRLGVMRITAPDADEAAQLDMRRLAALVALMIVSKRGLSDSYSRLVRRRRMDVATEMEWRLMPSRTFATDSLMISALMEPAYQVSGDVYDYAFDGRIAQLSLFDAMGHDTAAGVTANLALSTARNARREGSDLASTAAAVEEVLVEQFSGDRFVTGILAELDVTTGELDWLNCGHPHLVVVRGRSPVHLDGPTAPPIGAGLGHPDTLCHKQLEPGDRLLLYTDGVTEARNPEGEEFGLQRFIDFLLRHQADELPVPETLRRLIRHHLAYHKGQLRDDATVVLAEWHGAAGLPEEETKDKVGIPDMPETQPAEE</sequence>
<dbReference type="SUPFAM" id="SSF81606">
    <property type="entry name" value="PP2C-like"/>
    <property type="match status" value="1"/>
</dbReference>
<dbReference type="Gene3D" id="3.60.40.10">
    <property type="entry name" value="PPM-type phosphatase domain"/>
    <property type="match status" value="1"/>
</dbReference>
<dbReference type="EMBL" id="RCIY01000040">
    <property type="protein sequence ID" value="TGG86593.1"/>
    <property type="molecule type" value="Genomic_DNA"/>
</dbReference>
<dbReference type="GO" id="GO:0016791">
    <property type="term" value="F:phosphatase activity"/>
    <property type="evidence" value="ECO:0007669"/>
    <property type="project" value="TreeGrafter"/>
</dbReference>
<dbReference type="InterPro" id="IPR052016">
    <property type="entry name" value="Bact_Sigma-Reg"/>
</dbReference>
<organism evidence="2 3">
    <name type="scientific">Streptomyces albus</name>
    <dbReference type="NCBI Taxonomy" id="1888"/>
    <lineage>
        <taxon>Bacteria</taxon>
        <taxon>Bacillati</taxon>
        <taxon>Actinomycetota</taxon>
        <taxon>Actinomycetes</taxon>
        <taxon>Kitasatosporales</taxon>
        <taxon>Streptomycetaceae</taxon>
        <taxon>Streptomyces</taxon>
    </lineage>
</organism>
<comment type="caution">
    <text evidence="2">The sequence shown here is derived from an EMBL/GenBank/DDBJ whole genome shotgun (WGS) entry which is preliminary data.</text>
</comment>
<dbReference type="Pfam" id="PF07228">
    <property type="entry name" value="SpoIIE"/>
    <property type="match status" value="1"/>
</dbReference>
<proteinExistence type="predicted"/>
<keyword evidence="1" id="KW-0378">Hydrolase</keyword>
<dbReference type="Gene3D" id="3.30.450.40">
    <property type="match status" value="1"/>
</dbReference>
<gene>
    <name evidence="2" type="ORF">D8771_08255</name>
</gene>
<evidence type="ECO:0000313" key="3">
    <source>
        <dbReference type="Proteomes" id="UP000298111"/>
    </source>
</evidence>
<accession>A0A6C1CCD9</accession>
<reference evidence="2 3" key="1">
    <citation type="submission" date="2018-10" db="EMBL/GenBank/DDBJ databases">
        <title>Isolation of pseudouridimycin from Streptomyces albus DSM 40763.</title>
        <authorList>
            <person name="Rosenqvist P."/>
            <person name="Metsae-Ketelae M."/>
            <person name="Virta P."/>
        </authorList>
    </citation>
    <scope>NUCLEOTIDE SEQUENCE [LARGE SCALE GENOMIC DNA]</scope>
    <source>
        <strain evidence="2 3">DSM 40763</strain>
    </source>
</reference>
<name>A0A6C1CCD9_9ACTN</name>
<dbReference type="SMART" id="SM00331">
    <property type="entry name" value="PP2C_SIG"/>
    <property type="match status" value="1"/>
</dbReference>
<evidence type="ECO:0000313" key="2">
    <source>
        <dbReference type="EMBL" id="TGG86593.1"/>
    </source>
</evidence>